<evidence type="ECO:0000313" key="2">
    <source>
        <dbReference type="EMBL" id="RIV87800.1"/>
    </source>
</evidence>
<dbReference type="GO" id="GO:0016706">
    <property type="term" value="F:2-oxoglutarate-dependent dioxygenase activity"/>
    <property type="evidence" value="ECO:0007669"/>
    <property type="project" value="UniProtKB-ARBA"/>
</dbReference>
<dbReference type="PANTHER" id="PTHR20883:SF48">
    <property type="entry name" value="ECTOINE DIOXYGENASE"/>
    <property type="match status" value="1"/>
</dbReference>
<protein>
    <submittedName>
        <fullName evidence="2">Phytanoyl-CoA dioxygenase</fullName>
    </submittedName>
</protein>
<dbReference type="EMBL" id="QXFL01000002">
    <property type="protein sequence ID" value="RIV87800.1"/>
    <property type="molecule type" value="Genomic_DNA"/>
</dbReference>
<dbReference type="Gene3D" id="2.60.120.620">
    <property type="entry name" value="q2cbj1_9rhob like domain"/>
    <property type="match status" value="1"/>
</dbReference>
<keyword evidence="2" id="KW-0560">Oxidoreductase</keyword>
<proteinExistence type="predicted"/>
<reference evidence="2 3" key="1">
    <citation type="submission" date="2018-08" db="EMBL/GenBank/DDBJ databases">
        <title>Erythrobacter zhengii sp.nov., a bacterium isolated from deep-sea sediment.</title>
        <authorList>
            <person name="Fang C."/>
            <person name="Wu Y.-H."/>
            <person name="Sun C."/>
            <person name="Wang H."/>
            <person name="Cheng H."/>
            <person name="Meng F.-X."/>
            <person name="Wang C.-S."/>
            <person name="Xu X.-W."/>
        </authorList>
    </citation>
    <scope>NUCLEOTIDE SEQUENCE [LARGE SCALE GENOMIC DNA]</scope>
    <source>
        <strain evidence="2 3">V18</strain>
    </source>
</reference>
<dbReference type="InterPro" id="IPR008775">
    <property type="entry name" value="Phytyl_CoA_dOase-like"/>
</dbReference>
<accession>A0A418NV32</accession>
<dbReference type="GO" id="GO:0005506">
    <property type="term" value="F:iron ion binding"/>
    <property type="evidence" value="ECO:0007669"/>
    <property type="project" value="UniProtKB-ARBA"/>
</dbReference>
<comment type="caution">
    <text evidence="2">The sequence shown here is derived from an EMBL/GenBank/DDBJ whole genome shotgun (WGS) entry which is preliminary data.</text>
</comment>
<dbReference type="OrthoDB" id="547161at2"/>
<dbReference type="Proteomes" id="UP000286576">
    <property type="component" value="Unassembled WGS sequence"/>
</dbReference>
<organism evidence="2 3">
    <name type="scientific">Aurantiacibacter zhengii</name>
    <dbReference type="NCBI Taxonomy" id="2307003"/>
    <lineage>
        <taxon>Bacteria</taxon>
        <taxon>Pseudomonadati</taxon>
        <taxon>Pseudomonadota</taxon>
        <taxon>Alphaproteobacteria</taxon>
        <taxon>Sphingomonadales</taxon>
        <taxon>Erythrobacteraceae</taxon>
        <taxon>Aurantiacibacter</taxon>
    </lineage>
</organism>
<evidence type="ECO:0000313" key="3">
    <source>
        <dbReference type="Proteomes" id="UP000286576"/>
    </source>
</evidence>
<comment type="cofactor">
    <cofactor evidence="1">
        <name>Fe(2+)</name>
        <dbReference type="ChEBI" id="CHEBI:29033"/>
    </cofactor>
</comment>
<sequence>MQPVPLYLSPNFERIAADLDEDDLELLRLFARDGYVVIDSDLPDMDGLAAQVIEELDGLHDGRHRVQDAWQECAAVRTIATHGKFLRLLEMLYGRPAFPFQTLNFNEGSRQRTHSDTLHFDSLPRGFMAGVWVALEDVDADNGPLQYYPGSHRLPHLELGELGSRDARKGGRGTYGFYHEVYEPAIEALVEQQRFQPQFGHLKKGQALIWAANLLHGGAPVNDAARTRHSQVTHYYFDGCAWLTPMGGDALSGYSMFRQPIDIRTGKRRVGTYGQERIGLRHLAWHRARRTASRFLGRFGRS</sequence>
<dbReference type="AlphaFoldDB" id="A0A418NV32"/>
<name>A0A418NV32_9SPHN</name>
<dbReference type="RefSeq" id="WP_119585575.1">
    <property type="nucleotide sequence ID" value="NZ_CAWODQ010000012.1"/>
</dbReference>
<evidence type="ECO:0000256" key="1">
    <source>
        <dbReference type="ARBA" id="ARBA00001954"/>
    </source>
</evidence>
<dbReference type="Pfam" id="PF05721">
    <property type="entry name" value="PhyH"/>
    <property type="match status" value="1"/>
</dbReference>
<gene>
    <name evidence="2" type="ORF">D2V07_05595</name>
</gene>
<dbReference type="SUPFAM" id="SSF51197">
    <property type="entry name" value="Clavaminate synthase-like"/>
    <property type="match status" value="1"/>
</dbReference>
<dbReference type="PANTHER" id="PTHR20883">
    <property type="entry name" value="PHYTANOYL-COA DIOXYGENASE DOMAIN CONTAINING 1"/>
    <property type="match status" value="1"/>
</dbReference>
<keyword evidence="2" id="KW-0223">Dioxygenase</keyword>
<keyword evidence="3" id="KW-1185">Reference proteome</keyword>